<evidence type="ECO:0000256" key="7">
    <source>
        <dbReference type="ARBA" id="ARBA00023163"/>
    </source>
</evidence>
<keyword evidence="5 10" id="KW-0678">Repressor</keyword>
<evidence type="ECO:0000256" key="6">
    <source>
        <dbReference type="ARBA" id="ARBA00023015"/>
    </source>
</evidence>
<keyword evidence="6 10" id="KW-0805">Transcription regulation</keyword>
<feature type="region of interest" description="Disordered" evidence="11">
    <location>
        <begin position="1"/>
        <end position="51"/>
    </location>
</feature>
<dbReference type="EnsemblPlants" id="AET6Gv20957400.4">
    <property type="protein sequence ID" value="AET6Gv20957400.4"/>
    <property type="gene ID" value="AET6Gv20957400"/>
</dbReference>
<evidence type="ECO:0000256" key="1">
    <source>
        <dbReference type="ARBA" id="ARBA00002159"/>
    </source>
</evidence>
<dbReference type="GO" id="GO:0006355">
    <property type="term" value="P:regulation of DNA-templated transcription"/>
    <property type="evidence" value="ECO:0007669"/>
    <property type="project" value="InterPro"/>
</dbReference>
<sequence length="295" mass="31505">RSDTRAQPRNRPMRGLAGGVGPAAAAFGPGEPPPAAEEVVEENSGGEEDEELELGLCLGSRKQQLLQQPAAPSPCRILTARDLQPAAALSPDSSVSSSSPAAAKAEDGPAPAASPGTLASGHPQSSFGVVGWPPIRTFRMNSLFGQAKDNASDAETKKAAADDSGSQKDKDETEKKVRVPGWVKVNMDGEVIGRKVDLNAHRSYKTLALALEIMFTKPSAGLCASNSTKSLKLLENSCEYQMTYEDRDGDWMLVGDVPWEMFVGSVKRLRIMRTSDASGLGPRFQANHRTRADMR</sequence>
<evidence type="ECO:0000259" key="12">
    <source>
        <dbReference type="PROSITE" id="PS51745"/>
    </source>
</evidence>
<reference evidence="13" key="5">
    <citation type="journal article" date="2021" name="G3 (Bethesda)">
        <title>Aegilops tauschii genome assembly Aet v5.0 features greater sequence contiguity and improved annotation.</title>
        <authorList>
            <person name="Wang L."/>
            <person name="Zhu T."/>
            <person name="Rodriguez J.C."/>
            <person name="Deal K.R."/>
            <person name="Dubcovsky J."/>
            <person name="McGuire P.E."/>
            <person name="Lux T."/>
            <person name="Spannagl M."/>
            <person name="Mayer K.F.X."/>
            <person name="Baldrich P."/>
            <person name="Meyers B.C."/>
            <person name="Huo N."/>
            <person name="Gu Y.Q."/>
            <person name="Zhou H."/>
            <person name="Devos K.M."/>
            <person name="Bennetzen J.L."/>
            <person name="Unver T."/>
            <person name="Budak H."/>
            <person name="Gulick P.J."/>
            <person name="Galiba G."/>
            <person name="Kalapos B."/>
            <person name="Nelson D.R."/>
            <person name="Li P."/>
            <person name="You F.M."/>
            <person name="Luo M.C."/>
            <person name="Dvorak J."/>
        </authorList>
    </citation>
    <scope>NUCLEOTIDE SEQUENCE [LARGE SCALE GENOMIC DNA]</scope>
    <source>
        <strain evidence="13">cv. AL8/78</strain>
    </source>
</reference>
<dbReference type="Proteomes" id="UP000015105">
    <property type="component" value="Chromosome 6D"/>
</dbReference>
<feature type="compositionally biased region" description="Acidic residues" evidence="11">
    <location>
        <begin position="38"/>
        <end position="51"/>
    </location>
</feature>
<comment type="subcellular location">
    <subcellularLocation>
        <location evidence="2 10">Nucleus</location>
    </subcellularLocation>
</comment>
<dbReference type="Pfam" id="PF02309">
    <property type="entry name" value="AUX_IAA"/>
    <property type="match status" value="1"/>
</dbReference>
<dbReference type="PANTHER" id="PTHR31734">
    <property type="entry name" value="AUXIN-RESPONSIVE PROTEIN IAA17"/>
    <property type="match status" value="1"/>
</dbReference>
<comment type="similarity">
    <text evidence="3 10">Belongs to the Aux/IAA family.</text>
</comment>
<dbReference type="AlphaFoldDB" id="A0A453Q399"/>
<evidence type="ECO:0000256" key="11">
    <source>
        <dbReference type="SAM" id="MobiDB-lite"/>
    </source>
</evidence>
<evidence type="ECO:0000256" key="9">
    <source>
        <dbReference type="ARBA" id="ARBA00023294"/>
    </source>
</evidence>
<dbReference type="PROSITE" id="PS51745">
    <property type="entry name" value="PB1"/>
    <property type="match status" value="1"/>
</dbReference>
<reference evidence="14" key="1">
    <citation type="journal article" date="2014" name="Science">
        <title>Ancient hybridizations among the ancestral genomes of bread wheat.</title>
        <authorList>
            <consortium name="International Wheat Genome Sequencing Consortium,"/>
            <person name="Marcussen T."/>
            <person name="Sandve S.R."/>
            <person name="Heier L."/>
            <person name="Spannagl M."/>
            <person name="Pfeifer M."/>
            <person name="Jakobsen K.S."/>
            <person name="Wulff B.B."/>
            <person name="Steuernagel B."/>
            <person name="Mayer K.F."/>
            <person name="Olsen O.A."/>
        </authorList>
    </citation>
    <scope>NUCLEOTIDE SEQUENCE [LARGE SCALE GENOMIC DNA]</scope>
    <source>
        <strain evidence="14">cv. AL8/78</strain>
    </source>
</reference>
<dbReference type="FunFam" id="3.10.20.90:FF:000078">
    <property type="entry name" value="Auxin-responsive protein"/>
    <property type="match status" value="1"/>
</dbReference>
<dbReference type="Gramene" id="AET6Gv20957400.4">
    <property type="protein sequence ID" value="AET6Gv20957400.4"/>
    <property type="gene ID" value="AET6Gv20957400"/>
</dbReference>
<dbReference type="PANTHER" id="PTHR31734:SF6">
    <property type="entry name" value="AUXIN-RESPONSIVE PROTEIN IAA11"/>
    <property type="match status" value="1"/>
</dbReference>
<dbReference type="GO" id="GO:0009734">
    <property type="term" value="P:auxin-activated signaling pathway"/>
    <property type="evidence" value="ECO:0007669"/>
    <property type="project" value="UniProtKB-UniRule"/>
</dbReference>
<dbReference type="InterPro" id="IPR003311">
    <property type="entry name" value="AUX_IAA"/>
</dbReference>
<reference evidence="13" key="4">
    <citation type="submission" date="2019-03" db="UniProtKB">
        <authorList>
            <consortium name="EnsemblPlants"/>
        </authorList>
    </citation>
    <scope>IDENTIFICATION</scope>
</reference>
<accession>A0A453Q399</accession>
<dbReference type="Gene3D" id="3.10.20.90">
    <property type="entry name" value="Phosphatidylinositol 3-kinase Catalytic Subunit, Chain A, domain 1"/>
    <property type="match status" value="1"/>
</dbReference>
<dbReference type="InterPro" id="IPR033389">
    <property type="entry name" value="AUX/IAA_dom"/>
</dbReference>
<evidence type="ECO:0000256" key="5">
    <source>
        <dbReference type="ARBA" id="ARBA00022491"/>
    </source>
</evidence>
<dbReference type="InterPro" id="IPR053793">
    <property type="entry name" value="PB1-like"/>
</dbReference>
<feature type="domain" description="PB1" evidence="12">
    <location>
        <begin position="180"/>
        <end position="276"/>
    </location>
</feature>
<evidence type="ECO:0000313" key="14">
    <source>
        <dbReference type="Proteomes" id="UP000015105"/>
    </source>
</evidence>
<dbReference type="GO" id="GO:0005634">
    <property type="term" value="C:nucleus"/>
    <property type="evidence" value="ECO:0007669"/>
    <property type="project" value="UniProtKB-SubCell"/>
</dbReference>
<evidence type="ECO:0000256" key="10">
    <source>
        <dbReference type="RuleBase" id="RU004549"/>
    </source>
</evidence>
<feature type="region of interest" description="Disordered" evidence="11">
    <location>
        <begin position="85"/>
        <end position="125"/>
    </location>
</feature>
<reference evidence="14" key="2">
    <citation type="journal article" date="2017" name="Nat. Plants">
        <title>The Aegilops tauschii genome reveals multiple impacts of transposons.</title>
        <authorList>
            <person name="Zhao G."/>
            <person name="Zou C."/>
            <person name="Li K."/>
            <person name="Wang K."/>
            <person name="Li T."/>
            <person name="Gao L."/>
            <person name="Zhang X."/>
            <person name="Wang H."/>
            <person name="Yang Z."/>
            <person name="Liu X."/>
            <person name="Jiang W."/>
            <person name="Mao L."/>
            <person name="Kong X."/>
            <person name="Jiao Y."/>
            <person name="Jia J."/>
        </authorList>
    </citation>
    <scope>NUCLEOTIDE SEQUENCE [LARGE SCALE GENOMIC DNA]</scope>
    <source>
        <strain evidence="14">cv. AL8/78</strain>
    </source>
</reference>
<evidence type="ECO:0000256" key="2">
    <source>
        <dbReference type="ARBA" id="ARBA00004123"/>
    </source>
</evidence>
<comment type="subunit">
    <text evidence="4 10">Homodimers and heterodimers.</text>
</comment>
<evidence type="ECO:0000313" key="13">
    <source>
        <dbReference type="EnsemblPlants" id="AET6Gv20957400.4"/>
    </source>
</evidence>
<dbReference type="SUPFAM" id="SSF54277">
    <property type="entry name" value="CAD &amp; PB1 domains"/>
    <property type="match status" value="1"/>
</dbReference>
<dbReference type="STRING" id="200361.A0A453Q399"/>
<feature type="compositionally biased region" description="Basic and acidic residues" evidence="11">
    <location>
        <begin position="150"/>
        <end position="176"/>
    </location>
</feature>
<keyword evidence="14" id="KW-1185">Reference proteome</keyword>
<organism evidence="13 14">
    <name type="scientific">Aegilops tauschii subsp. strangulata</name>
    <name type="common">Goatgrass</name>
    <dbReference type="NCBI Taxonomy" id="200361"/>
    <lineage>
        <taxon>Eukaryota</taxon>
        <taxon>Viridiplantae</taxon>
        <taxon>Streptophyta</taxon>
        <taxon>Embryophyta</taxon>
        <taxon>Tracheophyta</taxon>
        <taxon>Spermatophyta</taxon>
        <taxon>Magnoliopsida</taxon>
        <taxon>Liliopsida</taxon>
        <taxon>Poales</taxon>
        <taxon>Poaceae</taxon>
        <taxon>BOP clade</taxon>
        <taxon>Pooideae</taxon>
        <taxon>Triticodae</taxon>
        <taxon>Triticeae</taxon>
        <taxon>Triticinae</taxon>
        <taxon>Aegilops</taxon>
    </lineage>
</organism>
<feature type="compositionally biased region" description="Low complexity" evidence="11">
    <location>
        <begin position="85"/>
        <end position="113"/>
    </location>
</feature>
<keyword evidence="8 10" id="KW-0539">Nucleus</keyword>
<name>A0A453Q399_AEGTS</name>
<evidence type="ECO:0000256" key="3">
    <source>
        <dbReference type="ARBA" id="ARBA00006728"/>
    </source>
</evidence>
<keyword evidence="7 10" id="KW-0804">Transcription</keyword>
<comment type="function">
    <text evidence="1 10">Aux/IAA proteins are short-lived transcriptional factors that function as repressors of early auxin response genes at low auxin concentrations.</text>
</comment>
<evidence type="ECO:0000256" key="4">
    <source>
        <dbReference type="ARBA" id="ARBA00011726"/>
    </source>
</evidence>
<feature type="region of interest" description="Disordered" evidence="11">
    <location>
        <begin position="149"/>
        <end position="176"/>
    </location>
</feature>
<protein>
    <recommendedName>
        <fullName evidence="10">Auxin-responsive protein</fullName>
    </recommendedName>
</protein>
<keyword evidence="9 10" id="KW-0927">Auxin signaling pathway</keyword>
<evidence type="ECO:0000256" key="8">
    <source>
        <dbReference type="ARBA" id="ARBA00023242"/>
    </source>
</evidence>
<proteinExistence type="inferred from homology"/>
<reference evidence="13" key="3">
    <citation type="journal article" date="2017" name="Nature">
        <title>Genome sequence of the progenitor of the wheat D genome Aegilops tauschii.</title>
        <authorList>
            <person name="Luo M.C."/>
            <person name="Gu Y.Q."/>
            <person name="Puiu D."/>
            <person name="Wang H."/>
            <person name="Twardziok S.O."/>
            <person name="Deal K.R."/>
            <person name="Huo N."/>
            <person name="Zhu T."/>
            <person name="Wang L."/>
            <person name="Wang Y."/>
            <person name="McGuire P.E."/>
            <person name="Liu S."/>
            <person name="Long H."/>
            <person name="Ramasamy R.K."/>
            <person name="Rodriguez J.C."/>
            <person name="Van S.L."/>
            <person name="Yuan L."/>
            <person name="Wang Z."/>
            <person name="Xia Z."/>
            <person name="Xiao L."/>
            <person name="Anderson O.D."/>
            <person name="Ouyang S."/>
            <person name="Liang Y."/>
            <person name="Zimin A.V."/>
            <person name="Pertea G."/>
            <person name="Qi P."/>
            <person name="Bennetzen J.L."/>
            <person name="Dai X."/>
            <person name="Dawson M.W."/>
            <person name="Muller H.G."/>
            <person name="Kugler K."/>
            <person name="Rivarola-Duarte L."/>
            <person name="Spannagl M."/>
            <person name="Mayer K.F.X."/>
            <person name="Lu F.H."/>
            <person name="Bevan M.W."/>
            <person name="Leroy P."/>
            <person name="Li P."/>
            <person name="You F.M."/>
            <person name="Sun Q."/>
            <person name="Liu Z."/>
            <person name="Lyons E."/>
            <person name="Wicker T."/>
            <person name="Salzberg S.L."/>
            <person name="Devos K.M."/>
            <person name="Dvorak J."/>
        </authorList>
    </citation>
    <scope>NUCLEOTIDE SEQUENCE [LARGE SCALE GENOMIC DNA]</scope>
    <source>
        <strain evidence="13">cv. AL8/78</strain>
    </source>
</reference>